<feature type="domain" description="Reverse transcriptase" evidence="2">
    <location>
        <begin position="3"/>
        <end position="82"/>
    </location>
</feature>
<dbReference type="InterPro" id="IPR043502">
    <property type="entry name" value="DNA/RNA_pol_sf"/>
</dbReference>
<name>A0AAD4VHQ6_PRUDU</name>
<evidence type="ECO:0000259" key="4">
    <source>
        <dbReference type="Pfam" id="PF24626"/>
    </source>
</evidence>
<accession>A0AAD4VHQ6</accession>
<proteinExistence type="predicted"/>
<dbReference type="Gene3D" id="3.30.420.10">
    <property type="entry name" value="Ribonuclease H-like superfamily/Ribonuclease H"/>
    <property type="match status" value="1"/>
</dbReference>
<reference evidence="5 6" key="1">
    <citation type="journal article" date="2022" name="G3 (Bethesda)">
        <title>Whole-genome sequence and methylome profiling of the almond [Prunus dulcis (Mill.) D.A. Webb] cultivar 'Nonpareil'.</title>
        <authorList>
            <person name="D'Amico-Willman K.M."/>
            <person name="Ouma W.Z."/>
            <person name="Meulia T."/>
            <person name="Sideli G.M."/>
            <person name="Gradziel T.M."/>
            <person name="Fresnedo-Ramirez J."/>
        </authorList>
    </citation>
    <scope>NUCLEOTIDE SEQUENCE [LARGE SCALE GENOMIC DNA]</scope>
    <source>
        <strain evidence="5">Clone GOH B32 T37-40</strain>
    </source>
</reference>
<dbReference type="SUPFAM" id="SSF53098">
    <property type="entry name" value="Ribonuclease H-like"/>
    <property type="match status" value="1"/>
</dbReference>
<feature type="domain" description="Tf2-1-like SH3-like" evidence="4">
    <location>
        <begin position="301"/>
        <end position="331"/>
    </location>
</feature>
<dbReference type="AlphaFoldDB" id="A0AAD4VHQ6"/>
<dbReference type="Pfam" id="PF00078">
    <property type="entry name" value="RVT_1"/>
    <property type="match status" value="1"/>
</dbReference>
<dbReference type="InterPro" id="IPR000477">
    <property type="entry name" value="RT_dom"/>
</dbReference>
<evidence type="ECO:0000313" key="5">
    <source>
        <dbReference type="EMBL" id="KAI5324746.1"/>
    </source>
</evidence>
<dbReference type="Proteomes" id="UP001054821">
    <property type="component" value="Chromosome 6"/>
</dbReference>
<dbReference type="InterPro" id="IPR036397">
    <property type="entry name" value="RNaseH_sf"/>
</dbReference>
<dbReference type="Gene3D" id="3.30.70.270">
    <property type="match status" value="1"/>
</dbReference>
<dbReference type="SUPFAM" id="SSF56672">
    <property type="entry name" value="DNA/RNA polymerases"/>
    <property type="match status" value="1"/>
</dbReference>
<dbReference type="InterPro" id="IPR041577">
    <property type="entry name" value="RT_RNaseH_2"/>
</dbReference>
<gene>
    <name evidence="5" type="ORF">L3X38_033819</name>
</gene>
<dbReference type="PANTHER" id="PTHR37984:SF5">
    <property type="entry name" value="PROTEIN NYNRIN-LIKE"/>
    <property type="match status" value="1"/>
</dbReference>
<dbReference type="PANTHER" id="PTHR37984">
    <property type="entry name" value="PROTEIN CBG26694"/>
    <property type="match status" value="1"/>
</dbReference>
<evidence type="ECO:0008006" key="7">
    <source>
        <dbReference type="Google" id="ProtNLM"/>
    </source>
</evidence>
<dbReference type="InterPro" id="IPR050951">
    <property type="entry name" value="Retrovirus_Pol_polyprotein"/>
</dbReference>
<dbReference type="Pfam" id="PF17919">
    <property type="entry name" value="RT_RNaseH_2"/>
    <property type="match status" value="1"/>
</dbReference>
<keyword evidence="1" id="KW-0511">Multifunctional enzyme</keyword>
<evidence type="ECO:0000259" key="2">
    <source>
        <dbReference type="Pfam" id="PF00078"/>
    </source>
</evidence>
<dbReference type="InterPro" id="IPR043128">
    <property type="entry name" value="Rev_trsase/Diguanyl_cyclase"/>
</dbReference>
<organism evidence="5 6">
    <name type="scientific">Prunus dulcis</name>
    <name type="common">Almond</name>
    <name type="synonym">Amygdalus dulcis</name>
    <dbReference type="NCBI Taxonomy" id="3755"/>
    <lineage>
        <taxon>Eukaryota</taxon>
        <taxon>Viridiplantae</taxon>
        <taxon>Streptophyta</taxon>
        <taxon>Embryophyta</taxon>
        <taxon>Tracheophyta</taxon>
        <taxon>Spermatophyta</taxon>
        <taxon>Magnoliopsida</taxon>
        <taxon>eudicotyledons</taxon>
        <taxon>Gunneridae</taxon>
        <taxon>Pentapetalae</taxon>
        <taxon>rosids</taxon>
        <taxon>fabids</taxon>
        <taxon>Rosales</taxon>
        <taxon>Rosaceae</taxon>
        <taxon>Amygdaloideae</taxon>
        <taxon>Amygdaleae</taxon>
        <taxon>Prunus</taxon>
    </lineage>
</organism>
<evidence type="ECO:0000256" key="1">
    <source>
        <dbReference type="ARBA" id="ARBA00023268"/>
    </source>
</evidence>
<dbReference type="Pfam" id="PF24626">
    <property type="entry name" value="SH3_Tf2-1"/>
    <property type="match status" value="1"/>
</dbReference>
<dbReference type="InterPro" id="IPR012337">
    <property type="entry name" value="RNaseH-like_sf"/>
</dbReference>
<feature type="domain" description="Reverse transcriptase/retrotransposon-derived protein RNase H-like" evidence="3">
    <location>
        <begin position="84"/>
        <end position="172"/>
    </location>
</feature>
<evidence type="ECO:0000313" key="6">
    <source>
        <dbReference type="Proteomes" id="UP001054821"/>
    </source>
</evidence>
<dbReference type="EMBL" id="JAJFAZ020000006">
    <property type="protein sequence ID" value="KAI5324746.1"/>
    <property type="molecule type" value="Genomic_DNA"/>
</dbReference>
<dbReference type="InterPro" id="IPR056924">
    <property type="entry name" value="SH3_Tf2-1"/>
</dbReference>
<dbReference type="CDD" id="cd01647">
    <property type="entry name" value="RT_LTR"/>
    <property type="match status" value="1"/>
</dbReference>
<protein>
    <recommendedName>
        <fullName evidence="7">Transposable element protein</fullName>
    </recommendedName>
</protein>
<keyword evidence="6" id="KW-1185">Reference proteome</keyword>
<sequence length="357" mass="41557">MRYGLYEFLVMPFGLTNVPAAFMDLLNRVCRCYLDRFVIVFIDDILVYSKSQKAHMKHLNVVLKTLRMRQLYAKFSKYQFWYYHKCEESFIELKTRLTTAPVLALPDDSGNFVIYSDAFQQGLGCVLMQHGRVIAYASKQLKKHELNYPVHDLELAAVVFAFKIWWHYLYGEICQIFTDHKSLKKSSGSVAYLRGKYLPLMVELRKLRVGLDTDNQEALLAILQFATAFHSQTDGQSERTIQTLEDMLRACALQFPGDWDEKLPLMEFAYNDNCQTSIEMSPFDALYGKQCRKPLYEDEVERVVSAAYRLALPADLVRLHDVFHISMLQKYISDPFHVLEEQPVELEADFTYVKQPV</sequence>
<dbReference type="GO" id="GO:0003676">
    <property type="term" value="F:nucleic acid binding"/>
    <property type="evidence" value="ECO:0007669"/>
    <property type="project" value="InterPro"/>
</dbReference>
<evidence type="ECO:0000259" key="3">
    <source>
        <dbReference type="Pfam" id="PF17919"/>
    </source>
</evidence>
<comment type="caution">
    <text evidence="5">The sequence shown here is derived from an EMBL/GenBank/DDBJ whole genome shotgun (WGS) entry which is preliminary data.</text>
</comment>